<proteinExistence type="predicted"/>
<dbReference type="Proteomes" id="UP000078116">
    <property type="component" value="Unassembled WGS sequence"/>
</dbReference>
<protein>
    <recommendedName>
        <fullName evidence="5">DUF4440 domain-containing protein</fullName>
    </recommendedName>
</protein>
<reference evidence="3 4" key="1">
    <citation type="submission" date="2016-04" db="EMBL/GenBank/DDBJ databases">
        <title>Reclassification of Paraburkholderia panaciterrae (Farh et al. 2015) Dobritsa &amp; Samadpour 2016 as a later homotypic synonym of Paraburkholderia ginsengiterrae (Farh et al. 2015) Dobritsa &amp; Samadpour 2016.</title>
        <authorList>
            <person name="Dobritsa A.P."/>
            <person name="Kutumbaka K."/>
            <person name="Samadpour M."/>
        </authorList>
    </citation>
    <scope>NUCLEOTIDE SEQUENCE [LARGE SCALE GENOMIC DNA]</scope>
    <source>
        <strain evidence="2 4">DCY85</strain>
        <strain evidence="1 3">DCY85-1</strain>
    </source>
</reference>
<dbReference type="AlphaFoldDB" id="A0A1A9NEQ1"/>
<evidence type="ECO:0008006" key="5">
    <source>
        <dbReference type="Google" id="ProtNLM"/>
    </source>
</evidence>
<dbReference type="STRING" id="1462993.A6V36_17215"/>
<evidence type="ECO:0000313" key="2">
    <source>
        <dbReference type="EMBL" id="OAJ65116.1"/>
    </source>
</evidence>
<dbReference type="SUPFAM" id="SSF54427">
    <property type="entry name" value="NTF2-like"/>
    <property type="match status" value="1"/>
</dbReference>
<evidence type="ECO:0000313" key="4">
    <source>
        <dbReference type="Proteomes" id="UP000078116"/>
    </source>
</evidence>
<dbReference type="InterPro" id="IPR032710">
    <property type="entry name" value="NTF2-like_dom_sf"/>
</dbReference>
<dbReference type="EMBL" id="LXKA01000055">
    <property type="protein sequence ID" value="OAJ65116.1"/>
    <property type="molecule type" value="Genomic_DNA"/>
</dbReference>
<accession>A0A1A9NEQ1</accession>
<comment type="caution">
    <text evidence="2">The sequence shown here is derived from an EMBL/GenBank/DDBJ whole genome shotgun (WGS) entry which is preliminary data.</text>
</comment>
<dbReference type="EMBL" id="LXJZ01000009">
    <property type="protein sequence ID" value="OAJ63755.1"/>
    <property type="molecule type" value="Genomic_DNA"/>
</dbReference>
<evidence type="ECO:0000313" key="1">
    <source>
        <dbReference type="EMBL" id="OAJ63755.1"/>
    </source>
</evidence>
<gene>
    <name evidence="1" type="ORF">A6V36_17215</name>
    <name evidence="2" type="ORF">A6V37_15645</name>
</gene>
<dbReference type="Gene3D" id="3.10.450.50">
    <property type="match status" value="1"/>
</dbReference>
<keyword evidence="3" id="KW-1185">Reference proteome</keyword>
<name>A0A1A9NEQ1_9BURK</name>
<sequence>MEIRVNSRSLPEIERLIATFYAAFDNRNSRPPAIAELRQMFTAQATITRLTPDRIETWTTDAFIAPRAAMLSDGTLTEFHEWEVDGQTTAFDSIASHCSHYRKAGMLNGAPYGGEGRKFIQLCRIDDRWLISSILWQDV</sequence>
<dbReference type="Proteomes" id="UP000077961">
    <property type="component" value="Unassembled WGS sequence"/>
</dbReference>
<organism evidence="2 4">
    <name type="scientific">Paraburkholderia ginsengiterrae</name>
    <dbReference type="NCBI Taxonomy" id="1462993"/>
    <lineage>
        <taxon>Bacteria</taxon>
        <taxon>Pseudomonadati</taxon>
        <taxon>Pseudomonadota</taxon>
        <taxon>Betaproteobacteria</taxon>
        <taxon>Burkholderiales</taxon>
        <taxon>Burkholderiaceae</taxon>
        <taxon>Paraburkholderia</taxon>
    </lineage>
</organism>
<evidence type="ECO:0000313" key="3">
    <source>
        <dbReference type="Proteomes" id="UP000077961"/>
    </source>
</evidence>